<evidence type="ECO:0000313" key="2">
    <source>
        <dbReference type="Proteomes" id="UP000712281"/>
    </source>
</evidence>
<evidence type="ECO:0000313" key="1">
    <source>
        <dbReference type="EMBL" id="KAF2606418.1"/>
    </source>
</evidence>
<comment type="caution">
    <text evidence="1">The sequence shown here is derived from an EMBL/GenBank/DDBJ whole genome shotgun (WGS) entry which is preliminary data.</text>
</comment>
<dbReference type="AlphaFoldDB" id="A0A8S9LLM2"/>
<organism evidence="1 2">
    <name type="scientific">Brassica cretica</name>
    <name type="common">Mustard</name>
    <dbReference type="NCBI Taxonomy" id="69181"/>
    <lineage>
        <taxon>Eukaryota</taxon>
        <taxon>Viridiplantae</taxon>
        <taxon>Streptophyta</taxon>
        <taxon>Embryophyta</taxon>
        <taxon>Tracheophyta</taxon>
        <taxon>Spermatophyta</taxon>
        <taxon>Magnoliopsida</taxon>
        <taxon>eudicotyledons</taxon>
        <taxon>Gunneridae</taxon>
        <taxon>Pentapetalae</taxon>
        <taxon>rosids</taxon>
        <taxon>malvids</taxon>
        <taxon>Brassicales</taxon>
        <taxon>Brassicaceae</taxon>
        <taxon>Brassiceae</taxon>
        <taxon>Brassica</taxon>
    </lineage>
</organism>
<accession>A0A8S9LLM2</accession>
<proteinExistence type="predicted"/>
<reference evidence="1" key="1">
    <citation type="submission" date="2019-12" db="EMBL/GenBank/DDBJ databases">
        <title>Genome sequencing and annotation of Brassica cretica.</title>
        <authorList>
            <person name="Studholme D.J."/>
            <person name="Sarris P.F."/>
        </authorList>
    </citation>
    <scope>NUCLEOTIDE SEQUENCE</scope>
    <source>
        <strain evidence="1">PFS-001/15</strain>
        <tissue evidence="1">Leaf</tissue>
    </source>
</reference>
<name>A0A8S9LLM2_BRACR</name>
<gene>
    <name evidence="1" type="ORF">F2Q68_00043889</name>
</gene>
<protein>
    <submittedName>
        <fullName evidence="1">Uncharacterized protein</fullName>
    </submittedName>
</protein>
<sequence length="74" mass="7918">MGRTHHPFHGTPMKPLPTLHPPSRLFMPLRVESGLLPSLLDICVCSQAGEGGSLGVPAQARTFPPYIEEGVVTS</sequence>
<dbReference type="EMBL" id="QGKW02000276">
    <property type="protein sequence ID" value="KAF2606418.1"/>
    <property type="molecule type" value="Genomic_DNA"/>
</dbReference>
<dbReference type="Proteomes" id="UP000712281">
    <property type="component" value="Unassembled WGS sequence"/>
</dbReference>